<dbReference type="Proteomes" id="UP000094527">
    <property type="component" value="Unassembled WGS sequence"/>
</dbReference>
<dbReference type="UniPathway" id="UPA00222"/>
<comment type="caution">
    <text evidence="10">The sequence shown here is derived from an EMBL/GenBank/DDBJ whole genome shotgun (WGS) entry which is preliminary data.</text>
</comment>
<dbReference type="SMART" id="SM00724">
    <property type="entry name" value="TLC"/>
    <property type="match status" value="1"/>
</dbReference>
<reference evidence="10 11" key="1">
    <citation type="journal article" date="2016" name="Genome Biol. Evol.">
        <title>Gene Family Evolution Reflects Adaptation to Soil Environmental Stressors in the Genome of the Collembolan Orchesella cincta.</title>
        <authorList>
            <person name="Faddeeva-Vakhrusheva A."/>
            <person name="Derks M.F."/>
            <person name="Anvar S.Y."/>
            <person name="Agamennone V."/>
            <person name="Suring W."/>
            <person name="Smit S."/>
            <person name="van Straalen N.M."/>
            <person name="Roelofs D."/>
        </authorList>
    </citation>
    <scope>NUCLEOTIDE SEQUENCE [LARGE SCALE GENOMIC DNA]</scope>
    <source>
        <tissue evidence="10">Mixed pool</tissue>
    </source>
</reference>
<evidence type="ECO:0000313" key="10">
    <source>
        <dbReference type="EMBL" id="ODM88847.1"/>
    </source>
</evidence>
<organism evidence="10 11">
    <name type="scientific">Orchesella cincta</name>
    <name type="common">Springtail</name>
    <name type="synonym">Podura cincta</name>
    <dbReference type="NCBI Taxonomy" id="48709"/>
    <lineage>
        <taxon>Eukaryota</taxon>
        <taxon>Metazoa</taxon>
        <taxon>Ecdysozoa</taxon>
        <taxon>Arthropoda</taxon>
        <taxon>Hexapoda</taxon>
        <taxon>Collembola</taxon>
        <taxon>Entomobryomorpha</taxon>
        <taxon>Entomobryoidea</taxon>
        <taxon>Orchesellidae</taxon>
        <taxon>Orchesellinae</taxon>
        <taxon>Orchesella</taxon>
    </lineage>
</organism>
<keyword evidence="6 8" id="KW-0472">Membrane</keyword>
<gene>
    <name evidence="10" type="ORF">Ocin01_17834</name>
</gene>
<evidence type="ECO:0000256" key="1">
    <source>
        <dbReference type="ARBA" id="ARBA00004141"/>
    </source>
</evidence>
<sequence>MIFPNSFDLAEPILLESLVLAPQNVEWAQLNPQSGKRFANVSDVYAAIISAVSLLAIRFFLERIICKPIGTFLGITEAHKKLTKFSECGWRFVYYTVSATIGICVLWDKPWIWDVKEIWRGAPLQTLPSDVWWYCWICAGYYLGCLVTVFTDVKKKDFRSKICNYARYPKMATRVFILYVLIWIATRLVWYVVLLYSMLFQASTLMPLSPAFYVIVFVAMTLFGIHLYWTNLLWKIARQSSNDEVRDDRSSDEEDDDEGQQ</sequence>
<dbReference type="STRING" id="48709.A0A1D2M794"/>
<dbReference type="PANTHER" id="PTHR12560">
    <property type="entry name" value="LONGEVITY ASSURANCE FACTOR 1 LAG1"/>
    <property type="match status" value="1"/>
</dbReference>
<evidence type="ECO:0000259" key="9">
    <source>
        <dbReference type="SMART" id="SM00724"/>
    </source>
</evidence>
<keyword evidence="5 8" id="KW-1133">Transmembrane helix</keyword>
<dbReference type="GO" id="GO:0046513">
    <property type="term" value="P:ceramide biosynthetic process"/>
    <property type="evidence" value="ECO:0007669"/>
    <property type="project" value="InterPro"/>
</dbReference>
<evidence type="ECO:0000256" key="6">
    <source>
        <dbReference type="ARBA" id="ARBA00023136"/>
    </source>
</evidence>
<evidence type="ECO:0000256" key="8">
    <source>
        <dbReference type="SAM" id="Phobius"/>
    </source>
</evidence>
<dbReference type="AlphaFoldDB" id="A0A1D2M794"/>
<evidence type="ECO:0000256" key="2">
    <source>
        <dbReference type="ARBA" id="ARBA00004760"/>
    </source>
</evidence>
<dbReference type="GO" id="GO:0050291">
    <property type="term" value="F:sphingosine N-acyltransferase activity"/>
    <property type="evidence" value="ECO:0007669"/>
    <property type="project" value="InterPro"/>
</dbReference>
<dbReference type="GO" id="GO:0016020">
    <property type="term" value="C:membrane"/>
    <property type="evidence" value="ECO:0007669"/>
    <property type="project" value="UniProtKB-SubCell"/>
</dbReference>
<dbReference type="OrthoDB" id="7303375at2759"/>
<evidence type="ECO:0000313" key="11">
    <source>
        <dbReference type="Proteomes" id="UP000094527"/>
    </source>
</evidence>
<keyword evidence="4 8" id="KW-0812">Transmembrane</keyword>
<dbReference type="PANTHER" id="PTHR12560:SF0">
    <property type="entry name" value="LD18904P"/>
    <property type="match status" value="1"/>
</dbReference>
<evidence type="ECO:0000256" key="4">
    <source>
        <dbReference type="ARBA" id="ARBA00022692"/>
    </source>
</evidence>
<feature type="transmembrane region" description="Helical" evidence="8">
    <location>
        <begin position="211"/>
        <end position="229"/>
    </location>
</feature>
<feature type="compositionally biased region" description="Acidic residues" evidence="7">
    <location>
        <begin position="250"/>
        <end position="261"/>
    </location>
</feature>
<dbReference type="PIRSF" id="PIRSF005225">
    <property type="entry name" value="LAG1_LAC1"/>
    <property type="match status" value="1"/>
</dbReference>
<evidence type="ECO:0000256" key="3">
    <source>
        <dbReference type="ARBA" id="ARBA00004991"/>
    </source>
</evidence>
<feature type="region of interest" description="Disordered" evidence="7">
    <location>
        <begin position="241"/>
        <end position="261"/>
    </location>
</feature>
<proteinExistence type="predicted"/>
<dbReference type="EMBL" id="LJIJ01003117">
    <property type="protein sequence ID" value="ODM88847.1"/>
    <property type="molecule type" value="Genomic_DNA"/>
</dbReference>
<dbReference type="InterPro" id="IPR006634">
    <property type="entry name" value="TLC-dom"/>
</dbReference>
<evidence type="ECO:0000256" key="5">
    <source>
        <dbReference type="ARBA" id="ARBA00022989"/>
    </source>
</evidence>
<comment type="subcellular location">
    <subcellularLocation>
        <location evidence="1">Membrane</location>
        <topology evidence="1">Multi-pass membrane protein</topology>
    </subcellularLocation>
</comment>
<feature type="transmembrane region" description="Helical" evidence="8">
    <location>
        <begin position="44"/>
        <end position="61"/>
    </location>
</feature>
<keyword evidence="11" id="KW-1185">Reference proteome</keyword>
<feature type="domain" description="TLC" evidence="9">
    <location>
        <begin position="83"/>
        <end position="242"/>
    </location>
</feature>
<comment type="pathway">
    <text evidence="2">Lipid metabolism; sphingolipid metabolism.</text>
</comment>
<protein>
    <submittedName>
        <fullName evidence="10">Ceramide synthase hyl-1</fullName>
    </submittedName>
</protein>
<feature type="transmembrane region" description="Helical" evidence="8">
    <location>
        <begin position="176"/>
        <end position="199"/>
    </location>
</feature>
<evidence type="ECO:0000256" key="7">
    <source>
        <dbReference type="SAM" id="MobiDB-lite"/>
    </source>
</evidence>
<comment type="pathway">
    <text evidence="3">Sphingolipid metabolism.</text>
</comment>
<feature type="transmembrane region" description="Helical" evidence="8">
    <location>
        <begin position="131"/>
        <end position="151"/>
    </location>
</feature>
<name>A0A1D2M794_ORCCI</name>
<accession>A0A1D2M794</accession>
<feature type="transmembrane region" description="Helical" evidence="8">
    <location>
        <begin position="92"/>
        <end position="111"/>
    </location>
</feature>
<dbReference type="InterPro" id="IPR016439">
    <property type="entry name" value="Lag1/Lac1-like"/>
</dbReference>
<dbReference type="Pfam" id="PF03798">
    <property type="entry name" value="TRAM_LAG1_CLN8"/>
    <property type="match status" value="2"/>
</dbReference>